<dbReference type="EMBL" id="CAJOBD010000406">
    <property type="protein sequence ID" value="CAF3662661.1"/>
    <property type="molecule type" value="Genomic_DNA"/>
</dbReference>
<dbReference type="Proteomes" id="UP000663864">
    <property type="component" value="Unassembled WGS sequence"/>
</dbReference>
<comment type="caution">
    <text evidence="1">The sequence shown here is derived from an EMBL/GenBank/DDBJ whole genome shotgun (WGS) entry which is preliminary data.</text>
</comment>
<protein>
    <submittedName>
        <fullName evidence="1">Uncharacterized protein</fullName>
    </submittedName>
</protein>
<sequence length="380" mass="45828">MDFNTLLKYIYNDENIISKITTYDETQSIELQWPRSNLILLNNQIFLPYKELSSQNIDHLLQWIIGKILTFYYHRIHMNNDMKIVQHIVHLFINTLKICVLKYTNSSEILCEKNTNLTKLLYLFHYSRLFVDDEKIENIIMKHRDRSYIYLLDVVFDNMNKCKNNNFVYFINMNHDFHVEFFKNTIIKSKRFLSSLLITCNDKYNMNINEDLLIEEINIIENKLNVYNINLPIFSLYGLNYMIYQDEKELCEPTWSTKIRNTRLLVNLIHEFFYLFLTSYSNDFFCGITHRIESLEGGYLFEKQLIGTIKYNFWYDDNCCQLLFDVNTWLSLTDNSIFTDDILKKLNNLSQMDTNYLRDDIPDIQYFGIEYGVNRRPTYE</sequence>
<gene>
    <name evidence="2" type="ORF">JBS370_LOCUS7012</name>
    <name evidence="1" type="ORF">ZHD862_LOCUS32298</name>
</gene>
<evidence type="ECO:0000313" key="2">
    <source>
        <dbReference type="EMBL" id="CAF3662661.1"/>
    </source>
</evidence>
<evidence type="ECO:0000313" key="3">
    <source>
        <dbReference type="Proteomes" id="UP000663864"/>
    </source>
</evidence>
<proteinExistence type="predicted"/>
<name>A0A815JNP9_9BILA</name>
<dbReference type="EMBL" id="CAJNOT010003453">
    <property type="protein sequence ID" value="CAF1384570.1"/>
    <property type="molecule type" value="Genomic_DNA"/>
</dbReference>
<dbReference type="Proteomes" id="UP000663836">
    <property type="component" value="Unassembled WGS sequence"/>
</dbReference>
<organism evidence="1 3">
    <name type="scientific">Rotaria sordida</name>
    <dbReference type="NCBI Taxonomy" id="392033"/>
    <lineage>
        <taxon>Eukaryota</taxon>
        <taxon>Metazoa</taxon>
        <taxon>Spiralia</taxon>
        <taxon>Gnathifera</taxon>
        <taxon>Rotifera</taxon>
        <taxon>Eurotatoria</taxon>
        <taxon>Bdelloidea</taxon>
        <taxon>Philodinida</taxon>
        <taxon>Philodinidae</taxon>
        <taxon>Rotaria</taxon>
    </lineage>
</organism>
<evidence type="ECO:0000313" key="1">
    <source>
        <dbReference type="EMBL" id="CAF1384570.1"/>
    </source>
</evidence>
<reference evidence="1" key="1">
    <citation type="submission" date="2021-02" db="EMBL/GenBank/DDBJ databases">
        <authorList>
            <person name="Nowell W R."/>
        </authorList>
    </citation>
    <scope>NUCLEOTIDE SEQUENCE</scope>
</reference>
<accession>A0A815JNP9</accession>
<dbReference type="AlphaFoldDB" id="A0A815JNP9"/>